<organism evidence="9 10">
    <name type="scientific">Chaetomidium leptoderma</name>
    <dbReference type="NCBI Taxonomy" id="669021"/>
    <lineage>
        <taxon>Eukaryota</taxon>
        <taxon>Fungi</taxon>
        <taxon>Dikarya</taxon>
        <taxon>Ascomycota</taxon>
        <taxon>Pezizomycotina</taxon>
        <taxon>Sordariomycetes</taxon>
        <taxon>Sordariomycetidae</taxon>
        <taxon>Sordariales</taxon>
        <taxon>Chaetomiaceae</taxon>
        <taxon>Chaetomidium</taxon>
    </lineage>
</organism>
<keyword evidence="2" id="KW-0723">Serine/threonine-protein kinase</keyword>
<name>A0AAN6ZVC4_9PEZI</name>
<evidence type="ECO:0000256" key="8">
    <source>
        <dbReference type="ARBA" id="ARBA00048679"/>
    </source>
</evidence>
<gene>
    <name evidence="9" type="ORF">C8A00DRAFT_34997</name>
</gene>
<evidence type="ECO:0000256" key="3">
    <source>
        <dbReference type="ARBA" id="ARBA00022679"/>
    </source>
</evidence>
<dbReference type="GO" id="GO:0000245">
    <property type="term" value="P:spliceosomal complex assembly"/>
    <property type="evidence" value="ECO:0007669"/>
    <property type="project" value="TreeGrafter"/>
</dbReference>
<evidence type="ECO:0000256" key="4">
    <source>
        <dbReference type="ARBA" id="ARBA00022741"/>
    </source>
</evidence>
<reference evidence="9" key="2">
    <citation type="submission" date="2023-05" db="EMBL/GenBank/DDBJ databases">
        <authorList>
            <consortium name="Lawrence Berkeley National Laboratory"/>
            <person name="Steindorff A."/>
            <person name="Hensen N."/>
            <person name="Bonometti L."/>
            <person name="Westerberg I."/>
            <person name="Brannstrom I.O."/>
            <person name="Guillou S."/>
            <person name="Cros-Aarteil S."/>
            <person name="Calhoun S."/>
            <person name="Haridas S."/>
            <person name="Kuo A."/>
            <person name="Mondo S."/>
            <person name="Pangilinan J."/>
            <person name="Riley R."/>
            <person name="Labutti K."/>
            <person name="Andreopoulos B."/>
            <person name="Lipzen A."/>
            <person name="Chen C."/>
            <person name="Yanf M."/>
            <person name="Daum C."/>
            <person name="Ng V."/>
            <person name="Clum A."/>
            <person name="Ohm R."/>
            <person name="Martin F."/>
            <person name="Silar P."/>
            <person name="Natvig D."/>
            <person name="Lalanne C."/>
            <person name="Gautier V."/>
            <person name="Ament-Velasquez S.L."/>
            <person name="Kruys A."/>
            <person name="Hutchinson M.I."/>
            <person name="Powell A.J."/>
            <person name="Barry K."/>
            <person name="Miller A.N."/>
            <person name="Grigoriev I.V."/>
            <person name="Debuchy R."/>
            <person name="Gladieux P."/>
            <person name="Thoren M.H."/>
            <person name="Johannesson H."/>
        </authorList>
    </citation>
    <scope>NUCLEOTIDE SEQUENCE</scope>
    <source>
        <strain evidence="9">CBS 538.74</strain>
    </source>
</reference>
<keyword evidence="5" id="KW-0418">Kinase</keyword>
<evidence type="ECO:0000256" key="5">
    <source>
        <dbReference type="ARBA" id="ARBA00022777"/>
    </source>
</evidence>
<comment type="catalytic activity">
    <reaction evidence="8">
        <text>L-seryl-[protein] + ATP = O-phospho-L-seryl-[protein] + ADP + H(+)</text>
        <dbReference type="Rhea" id="RHEA:17989"/>
        <dbReference type="Rhea" id="RHEA-COMP:9863"/>
        <dbReference type="Rhea" id="RHEA-COMP:11604"/>
        <dbReference type="ChEBI" id="CHEBI:15378"/>
        <dbReference type="ChEBI" id="CHEBI:29999"/>
        <dbReference type="ChEBI" id="CHEBI:30616"/>
        <dbReference type="ChEBI" id="CHEBI:83421"/>
        <dbReference type="ChEBI" id="CHEBI:456216"/>
        <dbReference type="EC" id="2.7.11.1"/>
    </reaction>
</comment>
<dbReference type="EMBL" id="MU856979">
    <property type="protein sequence ID" value="KAK4152302.1"/>
    <property type="molecule type" value="Genomic_DNA"/>
</dbReference>
<keyword evidence="3" id="KW-0808">Transferase</keyword>
<comment type="caution">
    <text evidence="9">The sequence shown here is derived from an EMBL/GenBank/DDBJ whole genome shotgun (WGS) entry which is preliminary data.</text>
</comment>
<dbReference type="GO" id="GO:0005524">
    <property type="term" value="F:ATP binding"/>
    <property type="evidence" value="ECO:0007669"/>
    <property type="project" value="UniProtKB-KW"/>
</dbReference>
<dbReference type="GO" id="GO:0005737">
    <property type="term" value="C:cytoplasm"/>
    <property type="evidence" value="ECO:0007669"/>
    <property type="project" value="TreeGrafter"/>
</dbReference>
<keyword evidence="6" id="KW-0067">ATP-binding</keyword>
<dbReference type="PANTHER" id="PTHR47634">
    <property type="entry name" value="PROTEIN KINASE DOMAIN-CONTAINING PROTEIN-RELATED"/>
    <property type="match status" value="1"/>
</dbReference>
<dbReference type="GO" id="GO:0005634">
    <property type="term" value="C:nucleus"/>
    <property type="evidence" value="ECO:0007669"/>
    <property type="project" value="TreeGrafter"/>
</dbReference>
<dbReference type="Proteomes" id="UP001302745">
    <property type="component" value="Unassembled WGS sequence"/>
</dbReference>
<evidence type="ECO:0000256" key="6">
    <source>
        <dbReference type="ARBA" id="ARBA00022840"/>
    </source>
</evidence>
<dbReference type="InterPro" id="IPR051334">
    <property type="entry name" value="SRPK"/>
</dbReference>
<dbReference type="Gene3D" id="3.30.200.20">
    <property type="entry name" value="Phosphorylase Kinase, domain 1"/>
    <property type="match status" value="1"/>
</dbReference>
<accession>A0AAN6ZVC4</accession>
<proteinExistence type="predicted"/>
<reference evidence="9" key="1">
    <citation type="journal article" date="2023" name="Mol. Phylogenet. Evol.">
        <title>Genome-scale phylogeny and comparative genomics of the fungal order Sordariales.</title>
        <authorList>
            <person name="Hensen N."/>
            <person name="Bonometti L."/>
            <person name="Westerberg I."/>
            <person name="Brannstrom I.O."/>
            <person name="Guillou S."/>
            <person name="Cros-Aarteil S."/>
            <person name="Calhoun S."/>
            <person name="Haridas S."/>
            <person name="Kuo A."/>
            <person name="Mondo S."/>
            <person name="Pangilinan J."/>
            <person name="Riley R."/>
            <person name="LaButti K."/>
            <person name="Andreopoulos B."/>
            <person name="Lipzen A."/>
            <person name="Chen C."/>
            <person name="Yan M."/>
            <person name="Daum C."/>
            <person name="Ng V."/>
            <person name="Clum A."/>
            <person name="Steindorff A."/>
            <person name="Ohm R.A."/>
            <person name="Martin F."/>
            <person name="Silar P."/>
            <person name="Natvig D.O."/>
            <person name="Lalanne C."/>
            <person name="Gautier V."/>
            <person name="Ament-Velasquez S.L."/>
            <person name="Kruys A."/>
            <person name="Hutchinson M.I."/>
            <person name="Powell A.J."/>
            <person name="Barry K."/>
            <person name="Miller A.N."/>
            <person name="Grigoriev I.V."/>
            <person name="Debuchy R."/>
            <person name="Gladieux P."/>
            <person name="Hiltunen Thoren M."/>
            <person name="Johannesson H."/>
        </authorList>
    </citation>
    <scope>NUCLEOTIDE SEQUENCE</scope>
    <source>
        <strain evidence="9">CBS 538.74</strain>
    </source>
</reference>
<evidence type="ECO:0000256" key="7">
    <source>
        <dbReference type="ARBA" id="ARBA00047899"/>
    </source>
</evidence>
<comment type="catalytic activity">
    <reaction evidence="7">
        <text>L-threonyl-[protein] + ATP = O-phospho-L-threonyl-[protein] + ADP + H(+)</text>
        <dbReference type="Rhea" id="RHEA:46608"/>
        <dbReference type="Rhea" id="RHEA-COMP:11060"/>
        <dbReference type="Rhea" id="RHEA-COMP:11605"/>
        <dbReference type="ChEBI" id="CHEBI:15378"/>
        <dbReference type="ChEBI" id="CHEBI:30013"/>
        <dbReference type="ChEBI" id="CHEBI:30616"/>
        <dbReference type="ChEBI" id="CHEBI:61977"/>
        <dbReference type="ChEBI" id="CHEBI:456216"/>
        <dbReference type="EC" id="2.7.11.1"/>
    </reaction>
</comment>
<dbReference type="EC" id="2.7.11.1" evidence="1"/>
<sequence>MSDITPVTVPSSVYTTDLHSDLTEHLQWYGAGKLHPTHLGDALHNNRYHIVHKLDHHNHSLSWLARDTATNTWRRIAVVHGSSDVTRGYELAADRMLRERSKSTAAAAADAKGILLAKFFEHGPNGTHLCMVFPLNGEVNGFRWGLPERDASVMNEAWFVRQCAKLRGGGGGNNRPANVHAITEKEMLMILGRPRVIEVDDELRAGALAPVAAQQHGGYQVLPRYLVLRPDKIEEDVDFWLSSRAFER</sequence>
<dbReference type="GO" id="GO:0050684">
    <property type="term" value="P:regulation of mRNA processing"/>
    <property type="evidence" value="ECO:0007669"/>
    <property type="project" value="TreeGrafter"/>
</dbReference>
<evidence type="ECO:0000313" key="10">
    <source>
        <dbReference type="Proteomes" id="UP001302745"/>
    </source>
</evidence>
<dbReference type="AlphaFoldDB" id="A0AAN6ZVC4"/>
<evidence type="ECO:0000256" key="2">
    <source>
        <dbReference type="ARBA" id="ARBA00022527"/>
    </source>
</evidence>
<keyword evidence="4" id="KW-0547">Nucleotide-binding</keyword>
<protein>
    <recommendedName>
        <fullName evidence="1">non-specific serine/threonine protein kinase</fullName>
        <ecNumber evidence="1">2.7.11.1</ecNumber>
    </recommendedName>
</protein>
<dbReference type="GO" id="GO:0004674">
    <property type="term" value="F:protein serine/threonine kinase activity"/>
    <property type="evidence" value="ECO:0007669"/>
    <property type="project" value="UniProtKB-KW"/>
</dbReference>
<evidence type="ECO:0000256" key="1">
    <source>
        <dbReference type="ARBA" id="ARBA00012513"/>
    </source>
</evidence>
<evidence type="ECO:0000313" key="9">
    <source>
        <dbReference type="EMBL" id="KAK4152302.1"/>
    </source>
</evidence>
<keyword evidence="10" id="KW-1185">Reference proteome</keyword>
<dbReference type="PANTHER" id="PTHR47634:SF9">
    <property type="entry name" value="PROTEIN KINASE DOMAIN-CONTAINING PROTEIN-RELATED"/>
    <property type="match status" value="1"/>
</dbReference>